<reference evidence="2" key="1">
    <citation type="submission" date="2011-08" db="EMBL/GenBank/DDBJ databases">
        <authorList>
            <person name="Rombauts S."/>
        </authorList>
    </citation>
    <scope>NUCLEOTIDE SEQUENCE</scope>
    <source>
        <strain evidence="2">London</strain>
    </source>
</reference>
<evidence type="ECO:0000313" key="1">
    <source>
        <dbReference type="EnsemblMetazoa" id="tetur31g00910.1"/>
    </source>
</evidence>
<name>T1L191_TETUR</name>
<organism evidence="1 2">
    <name type="scientific">Tetranychus urticae</name>
    <name type="common">Two-spotted spider mite</name>
    <dbReference type="NCBI Taxonomy" id="32264"/>
    <lineage>
        <taxon>Eukaryota</taxon>
        <taxon>Metazoa</taxon>
        <taxon>Ecdysozoa</taxon>
        <taxon>Arthropoda</taxon>
        <taxon>Chelicerata</taxon>
        <taxon>Arachnida</taxon>
        <taxon>Acari</taxon>
        <taxon>Acariformes</taxon>
        <taxon>Trombidiformes</taxon>
        <taxon>Prostigmata</taxon>
        <taxon>Eleutherengona</taxon>
        <taxon>Raphignathae</taxon>
        <taxon>Tetranychoidea</taxon>
        <taxon>Tetranychidae</taxon>
        <taxon>Tetranychus</taxon>
    </lineage>
</organism>
<dbReference type="Proteomes" id="UP000015104">
    <property type="component" value="Unassembled WGS sequence"/>
</dbReference>
<dbReference type="EMBL" id="CAEY01000891">
    <property type="status" value="NOT_ANNOTATED_CDS"/>
    <property type="molecule type" value="Genomic_DNA"/>
</dbReference>
<sequence length="140" mass="15508">MNLSEFCQTFNEKVQEALKNLLSAFGNKNSSAEASVSVFKRATNPLQLINDLDDPEAKHNAEEALKKLFSFLEQFKSHSSEPTEASVTVAKRLAQDFLGALFAMATGQGRQKRDVAEEPESTWSTHSFSCLGRTFAFLSI</sequence>
<dbReference type="HOGENOM" id="CLU_1837663_0_0_1"/>
<protein>
    <submittedName>
        <fullName evidence="1">Uncharacterized protein</fullName>
    </submittedName>
</protein>
<dbReference type="AlphaFoldDB" id="T1L191"/>
<keyword evidence="2" id="KW-1185">Reference proteome</keyword>
<accession>T1L191</accession>
<evidence type="ECO:0000313" key="2">
    <source>
        <dbReference type="Proteomes" id="UP000015104"/>
    </source>
</evidence>
<reference evidence="1" key="2">
    <citation type="submission" date="2015-06" db="UniProtKB">
        <authorList>
            <consortium name="EnsemblMetazoa"/>
        </authorList>
    </citation>
    <scope>IDENTIFICATION</scope>
</reference>
<proteinExistence type="predicted"/>
<dbReference type="EnsemblMetazoa" id="tetur31g00910.1">
    <property type="protein sequence ID" value="tetur31g00910.1"/>
    <property type="gene ID" value="tetur31g00910"/>
</dbReference>